<dbReference type="Proteomes" id="UP000436522">
    <property type="component" value="Unassembled WGS sequence"/>
</dbReference>
<protein>
    <submittedName>
        <fullName evidence="2">Uncharacterized protein</fullName>
    </submittedName>
</protein>
<proteinExistence type="predicted"/>
<dbReference type="AlphaFoldDB" id="A0A640VYC8"/>
<feature type="region of interest" description="Disordered" evidence="1">
    <location>
        <begin position="649"/>
        <end position="669"/>
    </location>
</feature>
<reference evidence="2 3" key="1">
    <citation type="submission" date="2019-12" db="EMBL/GenBank/DDBJ databases">
        <title>Roseobacter cerasinus sp. nov., isolated from seawater around aquaculture.</title>
        <authorList>
            <person name="Muramatsu S."/>
            <person name="Takabe Y."/>
            <person name="Mori K."/>
            <person name="Takaichi S."/>
            <person name="Hanada S."/>
        </authorList>
    </citation>
    <scope>NUCLEOTIDE SEQUENCE [LARGE SCALE GENOMIC DNA]</scope>
    <source>
        <strain evidence="2 3">AI77</strain>
    </source>
</reference>
<sequence>MGTDQEICIDLVHADHEKDVIRILTEAGYWDAPNAWRDLGDMENNFSTAGAQQSDPVAALVEKLVNAADASLMNACLSMGIDPESSDAPPSVRHAVAQMIQKSANPENETNGLIENMTRQERTELARKITLAATGAKGKPSLTIVDEGEGQSPDRVPHTFMSLNKSNKLRVPFVQGRFNMGGTGALRFCGDKRLQLIVTKRNPKIADQSEKHHDLWSFTVVRRETPTTGERNSVYRYLAPVGADAKRKGGLLRFAADTLPVKPDGNTAYSLPLEYGSLVKLYSYKFTGTSNILMSDGLLRQVDVRLPSPALPIMFHECRDYAGKEGSFANPSTGLSVRLSDNQAGNLANGFPYDEIVTVDGQEFSIRYFGFKDGRAKTYLNKSEGVLFVVNGQTQGVLHSRFFTRRGVGLNYVSNSLMARVDCSKIDQWAHEELFMNTRESLADSEFRRKVEQAIQKKVGENAALKAFNHQRRTEKIKEKVQDDRTLEDVLKNVMKKSPTLSALFLTGTRLSDPTSTAPVSSAPDFVGVEFPTYFRFRNKNSGETLIRNAEQGREIRMSFDTDAENNYFGRSKERARYGVIIVGEDNSETVVQDHSMNLHNGTANLKLALTDTDVGDKIRIKVIVTDTNRLEPFINFAEINIVPFVERETGGTGGRNPPSNNKGNDQLNPTGLALPHVEWVAKDEWSVHEFDKHSALKVIQSDQDGKNRSFDFYINADNVYLKKELERAKGSEDLLKEQFKIGLVLVGLALIHEASDDDGKEVSEKVEYATRAMSMMLIPMINSLGDLDPSELGVSDAA</sequence>
<keyword evidence="3" id="KW-1185">Reference proteome</keyword>
<accession>A0A640VYC8</accession>
<organism evidence="2 3">
    <name type="scientific">Roseobacter cerasinus</name>
    <dbReference type="NCBI Taxonomy" id="2602289"/>
    <lineage>
        <taxon>Bacteria</taxon>
        <taxon>Pseudomonadati</taxon>
        <taxon>Pseudomonadota</taxon>
        <taxon>Alphaproteobacteria</taxon>
        <taxon>Rhodobacterales</taxon>
        <taxon>Roseobacteraceae</taxon>
        <taxon>Roseobacter</taxon>
    </lineage>
</organism>
<dbReference type="EMBL" id="BLIV01000009">
    <property type="protein sequence ID" value="GFE52101.1"/>
    <property type="molecule type" value="Genomic_DNA"/>
</dbReference>
<feature type="compositionally biased region" description="Polar residues" evidence="1">
    <location>
        <begin position="658"/>
        <end position="669"/>
    </location>
</feature>
<name>A0A640VYC8_9RHOB</name>
<dbReference type="RefSeq" id="WP_159980402.1">
    <property type="nucleotide sequence ID" value="NZ_BLIV01000009.1"/>
</dbReference>
<dbReference type="OrthoDB" id="779545at2"/>
<comment type="caution">
    <text evidence="2">The sequence shown here is derived from an EMBL/GenBank/DDBJ whole genome shotgun (WGS) entry which is preliminary data.</text>
</comment>
<gene>
    <name evidence="2" type="ORF">So717_38540</name>
</gene>
<evidence type="ECO:0000313" key="3">
    <source>
        <dbReference type="Proteomes" id="UP000436522"/>
    </source>
</evidence>
<evidence type="ECO:0000313" key="2">
    <source>
        <dbReference type="EMBL" id="GFE52101.1"/>
    </source>
</evidence>
<evidence type="ECO:0000256" key="1">
    <source>
        <dbReference type="SAM" id="MobiDB-lite"/>
    </source>
</evidence>